<protein>
    <recommendedName>
        <fullName evidence="12">Cardiolipin synthase</fullName>
        <ecNumber evidence="12">2.7.8.-</ecNumber>
    </recommendedName>
</protein>
<dbReference type="Pfam" id="PF13091">
    <property type="entry name" value="PLDc_2"/>
    <property type="match status" value="2"/>
</dbReference>
<gene>
    <name evidence="15" type="ORF">Lysil_0399</name>
</gene>
<dbReference type="InterPro" id="IPR025202">
    <property type="entry name" value="PLD-like_dom"/>
</dbReference>
<keyword evidence="16" id="KW-1185">Reference proteome</keyword>
<evidence type="ECO:0000256" key="4">
    <source>
        <dbReference type="ARBA" id="ARBA00022679"/>
    </source>
</evidence>
<keyword evidence="4" id="KW-0808">Transferase</keyword>
<dbReference type="AlphaFoldDB" id="A0A2K1Q160"/>
<dbReference type="Pfam" id="PF13396">
    <property type="entry name" value="PLDc_N"/>
    <property type="match status" value="1"/>
</dbReference>
<sequence>MWDAIHHAWTALLATPHIRAWLGFGWACYVVVLGVYIILQKREPAATLSWLFSLALLPYLGFVVYYLLGPQKISRQRLRRPRAYNKMYPDGADTSGDGEDALLHRLAMATTGYRAVTAHDVRLLVDGSATYAALIDDIRKAQSHIHLEYYIFQPDHSGTALHDALLERARAGVKVRLLLDAVGSSRMPPHFFRELIAAGGELAWFHSLRFRQLWKFWKRPWINLRTHRKIVVIDSRIGYTGGINITDEENDALRDDAYRDLHLRLTGDVVLELQQVFVEDWIYATGEHDFISEIARSLPALESGPICAQVLTSGPDSDWEAIHRLQVSTIHAARQRVWLVTPYFVPGEAALMALSSAALSGLDVRLMVPKMSDSRWVTLAARSYYDRLLAAGVKIYEYGPRMLHTKALLTDDDVAIIGSANFDNRSFRLNFEVSVLFEDATVTAALARQIETEFAHAPRVRASRPQAFLTERLPEALARLLSPLL</sequence>
<feature type="domain" description="PLD phosphodiesterase" evidence="14">
    <location>
        <begin position="222"/>
        <end position="249"/>
    </location>
</feature>
<evidence type="ECO:0000256" key="11">
    <source>
        <dbReference type="ARBA" id="ARBA00023264"/>
    </source>
</evidence>
<evidence type="ECO:0000256" key="6">
    <source>
        <dbReference type="ARBA" id="ARBA00022737"/>
    </source>
</evidence>
<evidence type="ECO:0000256" key="5">
    <source>
        <dbReference type="ARBA" id="ARBA00022692"/>
    </source>
</evidence>
<comment type="subcellular location">
    <subcellularLocation>
        <location evidence="1">Cell membrane</location>
        <topology evidence="1">Multi-pass membrane protein</topology>
    </subcellularLocation>
</comment>
<feature type="transmembrane region" description="Helical" evidence="13">
    <location>
        <begin position="20"/>
        <end position="39"/>
    </location>
</feature>
<comment type="caution">
    <text evidence="15">The sequence shown here is derived from an EMBL/GenBank/DDBJ whole genome shotgun (WGS) entry which is preliminary data.</text>
</comment>
<dbReference type="EC" id="2.7.8.-" evidence="12"/>
<dbReference type="CDD" id="cd09112">
    <property type="entry name" value="PLDc_CLS_2"/>
    <property type="match status" value="1"/>
</dbReference>
<evidence type="ECO:0000256" key="1">
    <source>
        <dbReference type="ARBA" id="ARBA00004651"/>
    </source>
</evidence>
<dbReference type="OrthoDB" id="9762009at2"/>
<evidence type="ECO:0000259" key="14">
    <source>
        <dbReference type="PROSITE" id="PS50035"/>
    </source>
</evidence>
<dbReference type="SUPFAM" id="SSF56024">
    <property type="entry name" value="Phospholipase D/nuclease"/>
    <property type="match status" value="2"/>
</dbReference>
<keyword evidence="10" id="KW-0594">Phospholipid biosynthesis</keyword>
<evidence type="ECO:0000313" key="15">
    <source>
        <dbReference type="EMBL" id="PNS08770.1"/>
    </source>
</evidence>
<evidence type="ECO:0000313" key="16">
    <source>
        <dbReference type="Proteomes" id="UP000236220"/>
    </source>
</evidence>
<dbReference type="InterPro" id="IPR001736">
    <property type="entry name" value="PLipase_D/transphosphatidylase"/>
</dbReference>
<dbReference type="InterPro" id="IPR022924">
    <property type="entry name" value="Cardiolipin_synthase"/>
</dbReference>
<keyword evidence="2" id="KW-1003">Cell membrane</keyword>
<name>A0A2K1Q160_9GAMM</name>
<dbReference type="RefSeq" id="WP_103073906.1">
    <property type="nucleotide sequence ID" value="NZ_NPZB01000001.1"/>
</dbReference>
<keyword evidence="6" id="KW-0677">Repeat</keyword>
<organism evidence="15 16">
    <name type="scientific">Solilutibacter silvestris</name>
    <dbReference type="NCBI Taxonomy" id="1645665"/>
    <lineage>
        <taxon>Bacteria</taxon>
        <taxon>Pseudomonadati</taxon>
        <taxon>Pseudomonadota</taxon>
        <taxon>Gammaproteobacteria</taxon>
        <taxon>Lysobacterales</taxon>
        <taxon>Lysobacteraceae</taxon>
        <taxon>Solilutibacter</taxon>
    </lineage>
</organism>
<evidence type="ECO:0000256" key="7">
    <source>
        <dbReference type="ARBA" id="ARBA00022989"/>
    </source>
</evidence>
<dbReference type="Proteomes" id="UP000236220">
    <property type="component" value="Unassembled WGS sequence"/>
</dbReference>
<keyword evidence="8" id="KW-0443">Lipid metabolism</keyword>
<evidence type="ECO:0000256" key="10">
    <source>
        <dbReference type="ARBA" id="ARBA00023209"/>
    </source>
</evidence>
<proteinExistence type="predicted"/>
<reference evidence="15 16" key="1">
    <citation type="submission" date="2017-08" db="EMBL/GenBank/DDBJ databases">
        <title>Lysobacter sylvestris genome.</title>
        <authorList>
            <person name="Zhang D.-C."/>
            <person name="Albuquerque L."/>
            <person name="Franca L."/>
            <person name="Froufe H.J.C."/>
            <person name="Barroso C."/>
            <person name="Egas C."/>
            <person name="Da Costa M."/>
            <person name="Margesin R."/>
        </authorList>
    </citation>
    <scope>NUCLEOTIDE SEQUENCE [LARGE SCALE GENOMIC DNA]</scope>
    <source>
        <strain evidence="15 16">AM20-91</strain>
    </source>
</reference>
<keyword evidence="9 13" id="KW-0472">Membrane</keyword>
<accession>A0A2K1Q160</accession>
<dbReference type="PROSITE" id="PS50035">
    <property type="entry name" value="PLD"/>
    <property type="match status" value="2"/>
</dbReference>
<evidence type="ECO:0000256" key="13">
    <source>
        <dbReference type="SAM" id="Phobius"/>
    </source>
</evidence>
<dbReference type="Gene3D" id="3.30.870.10">
    <property type="entry name" value="Endonuclease Chain A"/>
    <property type="match status" value="2"/>
</dbReference>
<evidence type="ECO:0000256" key="2">
    <source>
        <dbReference type="ARBA" id="ARBA00022475"/>
    </source>
</evidence>
<dbReference type="InterPro" id="IPR027379">
    <property type="entry name" value="CLS_N"/>
</dbReference>
<dbReference type="GO" id="GO:0032049">
    <property type="term" value="P:cardiolipin biosynthetic process"/>
    <property type="evidence" value="ECO:0007669"/>
    <property type="project" value="UniProtKB-UniRule"/>
</dbReference>
<evidence type="ECO:0000256" key="9">
    <source>
        <dbReference type="ARBA" id="ARBA00023136"/>
    </source>
</evidence>
<dbReference type="PANTHER" id="PTHR21248:SF22">
    <property type="entry name" value="PHOSPHOLIPASE D"/>
    <property type="match status" value="1"/>
</dbReference>
<dbReference type="EMBL" id="NPZB01000001">
    <property type="protein sequence ID" value="PNS08770.1"/>
    <property type="molecule type" value="Genomic_DNA"/>
</dbReference>
<evidence type="ECO:0000256" key="8">
    <source>
        <dbReference type="ARBA" id="ARBA00023098"/>
    </source>
</evidence>
<dbReference type="PANTHER" id="PTHR21248">
    <property type="entry name" value="CARDIOLIPIN SYNTHASE"/>
    <property type="match status" value="1"/>
</dbReference>
<dbReference type="SMART" id="SM00155">
    <property type="entry name" value="PLDc"/>
    <property type="match status" value="2"/>
</dbReference>
<keyword evidence="11" id="KW-1208">Phospholipid metabolism</keyword>
<dbReference type="GO" id="GO:0005886">
    <property type="term" value="C:plasma membrane"/>
    <property type="evidence" value="ECO:0007669"/>
    <property type="project" value="UniProtKB-SubCell"/>
</dbReference>
<dbReference type="NCBIfam" id="TIGR04265">
    <property type="entry name" value="bac_cardiolipin"/>
    <property type="match status" value="1"/>
</dbReference>
<feature type="domain" description="PLD phosphodiesterase" evidence="14">
    <location>
        <begin position="399"/>
        <end position="426"/>
    </location>
</feature>
<keyword evidence="3" id="KW-0444">Lipid biosynthesis</keyword>
<keyword evidence="7 13" id="KW-1133">Transmembrane helix</keyword>
<dbReference type="GO" id="GO:0008808">
    <property type="term" value="F:cardiolipin synthase activity"/>
    <property type="evidence" value="ECO:0007669"/>
    <property type="project" value="UniProtKB-UniRule"/>
</dbReference>
<feature type="transmembrane region" description="Helical" evidence="13">
    <location>
        <begin position="46"/>
        <end position="68"/>
    </location>
</feature>
<evidence type="ECO:0000256" key="12">
    <source>
        <dbReference type="NCBIfam" id="TIGR04265"/>
    </source>
</evidence>
<dbReference type="CDD" id="cd09110">
    <property type="entry name" value="PLDc_CLS_1"/>
    <property type="match status" value="1"/>
</dbReference>
<keyword evidence="5 13" id="KW-0812">Transmembrane</keyword>
<evidence type="ECO:0000256" key="3">
    <source>
        <dbReference type="ARBA" id="ARBA00022516"/>
    </source>
</evidence>